<organism evidence="1 2">
    <name type="scientific">Panagrolaimus sp. ES5</name>
    <dbReference type="NCBI Taxonomy" id="591445"/>
    <lineage>
        <taxon>Eukaryota</taxon>
        <taxon>Metazoa</taxon>
        <taxon>Ecdysozoa</taxon>
        <taxon>Nematoda</taxon>
        <taxon>Chromadorea</taxon>
        <taxon>Rhabditida</taxon>
        <taxon>Tylenchina</taxon>
        <taxon>Panagrolaimomorpha</taxon>
        <taxon>Panagrolaimoidea</taxon>
        <taxon>Panagrolaimidae</taxon>
        <taxon>Panagrolaimus</taxon>
    </lineage>
</organism>
<accession>A0AC34FYF3</accession>
<evidence type="ECO:0000313" key="1">
    <source>
        <dbReference type="Proteomes" id="UP000887579"/>
    </source>
</evidence>
<protein>
    <submittedName>
        <fullName evidence="2">C-type lectin domain-containing protein</fullName>
    </submittedName>
</protein>
<proteinExistence type="predicted"/>
<sequence length="305" mass="34469">MIFLFAFFSLNIYFVSSTCPCTSVQYQSNCYIFNSTKTGFALAELSCRQVGGHLASVHDGFTNAVIGQEALKHLNKSAPNDLWIGATKLLSNANWNWTDGSGFDFTDWKQKEPQNVTDMNCALMSATDDYWITQDCNELNSFVCQIPLSVFNTTPTYPLNANCSLGWSYFAPTHSCYGVNAGGYVGNWTAAETHCQQSGAHLITIHSYAEYLHLLSYDFVAWSYDFWTGIYSPDSGKTWKSSDDTPPEFPDYIPWCTGHPTNISGERCVVFYMQTRESKPCYYDSDCTTQIERTLCKKRLFEDPF</sequence>
<name>A0AC34FYF3_9BILA</name>
<evidence type="ECO:0000313" key="2">
    <source>
        <dbReference type="WBParaSite" id="ES5_v2.g22435.t1"/>
    </source>
</evidence>
<reference evidence="2" key="1">
    <citation type="submission" date="2022-11" db="UniProtKB">
        <authorList>
            <consortium name="WormBaseParasite"/>
        </authorList>
    </citation>
    <scope>IDENTIFICATION</scope>
</reference>
<dbReference type="WBParaSite" id="ES5_v2.g22435.t1">
    <property type="protein sequence ID" value="ES5_v2.g22435.t1"/>
    <property type="gene ID" value="ES5_v2.g22435"/>
</dbReference>
<dbReference type="Proteomes" id="UP000887579">
    <property type="component" value="Unplaced"/>
</dbReference>